<gene>
    <name evidence="1" type="ORF">I4F81_009377</name>
</gene>
<proteinExistence type="predicted"/>
<organism evidence="1 2">
    <name type="scientific">Pyropia yezoensis</name>
    <name type="common">Susabi-nori</name>
    <name type="synonym">Porphyra yezoensis</name>
    <dbReference type="NCBI Taxonomy" id="2788"/>
    <lineage>
        <taxon>Eukaryota</taxon>
        <taxon>Rhodophyta</taxon>
        <taxon>Bangiophyceae</taxon>
        <taxon>Bangiales</taxon>
        <taxon>Bangiaceae</taxon>
        <taxon>Pyropia</taxon>
    </lineage>
</organism>
<accession>A0ACC3C9G4</accession>
<name>A0ACC3C9G4_PYRYE</name>
<dbReference type="EMBL" id="CM020619">
    <property type="protein sequence ID" value="KAK1866865.1"/>
    <property type="molecule type" value="Genomic_DNA"/>
</dbReference>
<sequence length="896" mass="95030">MRKRASSLPRLPQDARAKGLAHAEAAISANGLTHLVIGVYVLISAAVWWFGAYKEFHFGHGPNGEDVWQRWPIAIARGFGFTLNFNVQLIFLLACRKLLTWLRSTPLSIFLPFDQAMPAAHMAVGYIIAGSAVVHAIFHLIAGLTPGDQRIGWAAGFGGWTQAAVTGFVLATIMTTIIVTSLPSVRRKHFERFYQTHLVAAAVFFLILIFHGMLAGALYTYKWIAAPVALYVLDRGLRTLQTHRGVVSLLPDDHFAMRMVSPSVARLALPRVFSWSPGQYAELRIPSLSRTQWHPFTIASAPHEEHMVFFIKSGGDWTNALVDHVRAAAGDLSGDRSMDNPPPTHLDIHVRGPFGAPAQHTGQYSRVLLVAGGVGVTPFLSVAKDADRVIKEVRAADAAAAAANPRRKSVASRPSTAESSRRSVSTAAAANGKAVANEGVHSPGATTVAHLGRSFAYEGVANGADALTEVITEAPTEAADLPGGSCSDLSSDIESHPRTSDEWAVDDEGGADSSDDDADGDREDDAFGAFAARHESMARFLRSVTVSYAAMWVLLARIALLSLAATVHHVSMGASPGLTPYDSTGLIIADLVFAALFAAPVVGSVVLEAAAAAKDLSFATAADDVALTVVSIIGVLLPALALGGVADDRSTPVGYLYALVLLPATVAAFGWRHTHLLKRQLLVAPTRTGDVARLRAVDFLWTAPTVADDGWVVAEVASIGDTVRLHRFGTREVAPEVADMDGDGSESSSCDWEQQARSEPGASVDVEAGGDTVTPRKPATAGGAKARGGDGDDDTELRLSGERRSSIGSLDSVALGRRLSLNYGRPAWEAVLSTLVAHSRSGSAVGVFVCGPVAMTDAVREAAREAMRASRHKSRREGGGGAYGRNVRLTVRAENF</sequence>
<protein>
    <submittedName>
        <fullName evidence="1">Uncharacterized protein</fullName>
    </submittedName>
</protein>
<reference evidence="1" key="1">
    <citation type="submission" date="2019-11" db="EMBL/GenBank/DDBJ databases">
        <title>Nori genome reveals adaptations in red seaweeds to the harsh intertidal environment.</title>
        <authorList>
            <person name="Wang D."/>
            <person name="Mao Y."/>
        </authorList>
    </citation>
    <scope>NUCLEOTIDE SEQUENCE</scope>
    <source>
        <tissue evidence="1">Gametophyte</tissue>
    </source>
</reference>
<evidence type="ECO:0000313" key="2">
    <source>
        <dbReference type="Proteomes" id="UP000798662"/>
    </source>
</evidence>
<evidence type="ECO:0000313" key="1">
    <source>
        <dbReference type="EMBL" id="KAK1866865.1"/>
    </source>
</evidence>
<comment type="caution">
    <text evidence="1">The sequence shown here is derived from an EMBL/GenBank/DDBJ whole genome shotgun (WGS) entry which is preliminary data.</text>
</comment>
<dbReference type="Proteomes" id="UP000798662">
    <property type="component" value="Chromosome 2"/>
</dbReference>
<keyword evidence="2" id="KW-1185">Reference proteome</keyword>